<dbReference type="InterPro" id="IPR013249">
    <property type="entry name" value="RNA_pol_sigma70_r4_t2"/>
</dbReference>
<dbReference type="SUPFAM" id="SSF88659">
    <property type="entry name" value="Sigma3 and sigma4 domains of RNA polymerase sigma factors"/>
    <property type="match status" value="1"/>
</dbReference>
<protein>
    <submittedName>
        <fullName evidence="4">RNA polymerase sigma factor SigJ</fullName>
    </submittedName>
</protein>
<dbReference type="Gene3D" id="1.10.10.10">
    <property type="entry name" value="Winged helix-like DNA-binding domain superfamily/Winged helix DNA-binding domain"/>
    <property type="match status" value="1"/>
</dbReference>
<evidence type="ECO:0000259" key="3">
    <source>
        <dbReference type="Pfam" id="PF08281"/>
    </source>
</evidence>
<dbReference type="GO" id="GO:0003677">
    <property type="term" value="F:DNA binding"/>
    <property type="evidence" value="ECO:0007669"/>
    <property type="project" value="InterPro"/>
</dbReference>
<proteinExistence type="predicted"/>
<evidence type="ECO:0000313" key="5">
    <source>
        <dbReference type="Proteomes" id="UP000600247"/>
    </source>
</evidence>
<dbReference type="InterPro" id="IPR007627">
    <property type="entry name" value="RNA_pol_sigma70_r2"/>
</dbReference>
<dbReference type="Proteomes" id="UP000600247">
    <property type="component" value="Unassembled WGS sequence"/>
</dbReference>
<dbReference type="Pfam" id="PF08281">
    <property type="entry name" value="Sigma70_r4_2"/>
    <property type="match status" value="1"/>
</dbReference>
<dbReference type="InterPro" id="IPR013325">
    <property type="entry name" value="RNA_pol_sigma_r2"/>
</dbReference>
<comment type="caution">
    <text evidence="4">The sequence shown here is derived from an EMBL/GenBank/DDBJ whole genome shotgun (WGS) entry which is preliminary data.</text>
</comment>
<dbReference type="AlphaFoldDB" id="A0A917H5M2"/>
<gene>
    <name evidence="4" type="ORF">GCM10010918_23840</name>
</gene>
<dbReference type="Gene3D" id="3.10.450.50">
    <property type="match status" value="1"/>
</dbReference>
<evidence type="ECO:0000259" key="2">
    <source>
        <dbReference type="Pfam" id="PF04542"/>
    </source>
</evidence>
<name>A0A917H5M2_9BACL</name>
<comment type="subunit">
    <text evidence="1">Interacts transiently with the RNA polymerase catalytic core formed by RpoA, RpoB, RpoC and RpoZ (2 alpha, 1 beta, 1 beta' and 1 omega subunit) to form the RNA polymerase holoenzyme that can initiate transcription.</text>
</comment>
<dbReference type="GO" id="GO:0006352">
    <property type="term" value="P:DNA-templated transcription initiation"/>
    <property type="evidence" value="ECO:0007669"/>
    <property type="project" value="InterPro"/>
</dbReference>
<organism evidence="4 5">
    <name type="scientific">Paenibacillus radicis</name>
    <name type="common">ex Gao et al. 2016</name>
    <dbReference type="NCBI Taxonomy" id="1737354"/>
    <lineage>
        <taxon>Bacteria</taxon>
        <taxon>Bacillati</taxon>
        <taxon>Bacillota</taxon>
        <taxon>Bacilli</taxon>
        <taxon>Bacillales</taxon>
        <taxon>Paenibacillaceae</taxon>
        <taxon>Paenibacillus</taxon>
    </lineage>
</organism>
<dbReference type="Pfam" id="PF04542">
    <property type="entry name" value="Sigma70_r2"/>
    <property type="match status" value="1"/>
</dbReference>
<reference evidence="4 5" key="1">
    <citation type="journal article" date="2014" name="Int. J. Syst. Evol. Microbiol.">
        <title>Complete genome sequence of Corynebacterium casei LMG S-19264T (=DSM 44701T), isolated from a smear-ripened cheese.</title>
        <authorList>
            <consortium name="US DOE Joint Genome Institute (JGI-PGF)"/>
            <person name="Walter F."/>
            <person name="Albersmeier A."/>
            <person name="Kalinowski J."/>
            <person name="Ruckert C."/>
        </authorList>
    </citation>
    <scope>NUCLEOTIDE SEQUENCE [LARGE SCALE GENOMIC DNA]</scope>
    <source>
        <strain evidence="4 5">CGMCC 1.15286</strain>
    </source>
</reference>
<sequence>MPVTSNEMTQEVEQLYREFKPLLTSIAYKMLGSMAEAEDAVQDVFVTISKNGANTISHPKAYLVKLVTNRVLNVMKAAPRKRESYPGEWLPEPVIELGWEDAPLERVIQHEQLGYALLVLLQTCTPPERAVFVLRESFGYEYADIAAMLDKSEAACRKIFSRASAKIGQSQHGEKIALNESMEKFVQSFSQAIDSGRFEPFIHLLTDDAVLLSDGGGVVRAAINPIEGRQRVAAFLTGIAGKGSLAGEWIPISVSGQRGLLLRREGAPTLALVMEPDAEFTSIQNIYLIANPEKLTRITP</sequence>
<dbReference type="PANTHER" id="PTHR30173:SF36">
    <property type="entry name" value="ECF RNA POLYMERASE SIGMA FACTOR SIGJ"/>
    <property type="match status" value="1"/>
</dbReference>
<feature type="domain" description="RNA polymerase sigma-70 region 2" evidence="2">
    <location>
        <begin position="15"/>
        <end position="75"/>
    </location>
</feature>
<dbReference type="InterPro" id="IPR052704">
    <property type="entry name" value="ECF_Sigma-70_Domain"/>
</dbReference>
<keyword evidence="5" id="KW-1185">Reference proteome</keyword>
<feature type="domain" description="RNA polymerase sigma factor 70 region 4 type 2" evidence="3">
    <location>
        <begin position="117"/>
        <end position="166"/>
    </location>
</feature>
<dbReference type="Gene3D" id="1.10.1740.10">
    <property type="match status" value="1"/>
</dbReference>
<dbReference type="InterPro" id="IPR036388">
    <property type="entry name" value="WH-like_DNA-bd_sf"/>
</dbReference>
<accession>A0A917H5M2</accession>
<dbReference type="InterPro" id="IPR032710">
    <property type="entry name" value="NTF2-like_dom_sf"/>
</dbReference>
<dbReference type="NCBIfam" id="TIGR02937">
    <property type="entry name" value="sigma70-ECF"/>
    <property type="match status" value="1"/>
</dbReference>
<dbReference type="SUPFAM" id="SSF54427">
    <property type="entry name" value="NTF2-like"/>
    <property type="match status" value="1"/>
</dbReference>
<dbReference type="PANTHER" id="PTHR30173">
    <property type="entry name" value="SIGMA 19 FACTOR"/>
    <property type="match status" value="1"/>
</dbReference>
<evidence type="ECO:0000256" key="1">
    <source>
        <dbReference type="ARBA" id="ARBA00011344"/>
    </source>
</evidence>
<dbReference type="GO" id="GO:0016987">
    <property type="term" value="F:sigma factor activity"/>
    <property type="evidence" value="ECO:0007669"/>
    <property type="project" value="InterPro"/>
</dbReference>
<dbReference type="InterPro" id="IPR014284">
    <property type="entry name" value="RNA_pol_sigma-70_dom"/>
</dbReference>
<dbReference type="InterPro" id="IPR013324">
    <property type="entry name" value="RNA_pol_sigma_r3/r4-like"/>
</dbReference>
<evidence type="ECO:0000313" key="4">
    <source>
        <dbReference type="EMBL" id="GGG68215.1"/>
    </source>
</evidence>
<dbReference type="EMBL" id="BMHY01000004">
    <property type="protein sequence ID" value="GGG68215.1"/>
    <property type="molecule type" value="Genomic_DNA"/>
</dbReference>
<dbReference type="SUPFAM" id="SSF88946">
    <property type="entry name" value="Sigma2 domain of RNA polymerase sigma factors"/>
    <property type="match status" value="1"/>
</dbReference>